<sequence>MNTAWMETTDLAAGRGAVGIGLAVGVVVVGVLIAAFALGSRRVRRGDTARPRPEEQPRMPEGGPVRETREQREPNEMPRSDRRLTPHEMDGRGNSGTRTGTSQERPRWDEGSSGGFGSGGPGTR</sequence>
<evidence type="ECO:0008006" key="4">
    <source>
        <dbReference type="Google" id="ProtNLM"/>
    </source>
</evidence>
<gene>
    <name evidence="3" type="ORF">G3I53_01745</name>
</gene>
<reference evidence="3" key="1">
    <citation type="submission" date="2020-01" db="EMBL/GenBank/DDBJ databases">
        <title>Insect and environment-associated Actinomycetes.</title>
        <authorList>
            <person name="Currrie C."/>
            <person name="Chevrette M."/>
            <person name="Carlson C."/>
            <person name="Stubbendieck R."/>
            <person name="Wendt-Pienkowski E."/>
        </authorList>
    </citation>
    <scope>NUCLEOTIDE SEQUENCE</scope>
    <source>
        <strain evidence="3">SID14436</strain>
    </source>
</reference>
<accession>A0A6G3QND7</accession>
<protein>
    <recommendedName>
        <fullName evidence="4">Secreted protein</fullName>
    </recommendedName>
</protein>
<feature type="transmembrane region" description="Helical" evidence="2">
    <location>
        <begin position="12"/>
        <end position="38"/>
    </location>
</feature>
<evidence type="ECO:0000313" key="3">
    <source>
        <dbReference type="EMBL" id="NEA84822.1"/>
    </source>
</evidence>
<evidence type="ECO:0000256" key="2">
    <source>
        <dbReference type="SAM" id="Phobius"/>
    </source>
</evidence>
<dbReference type="EMBL" id="JAAGMD010000050">
    <property type="protein sequence ID" value="NEA84822.1"/>
    <property type="molecule type" value="Genomic_DNA"/>
</dbReference>
<name>A0A6G3QND7_9ACTN</name>
<keyword evidence="2" id="KW-1133">Transmembrane helix</keyword>
<dbReference type="Pfam" id="PF20087">
    <property type="entry name" value="DUF6479"/>
    <property type="match status" value="1"/>
</dbReference>
<feature type="compositionally biased region" description="Basic and acidic residues" evidence="1">
    <location>
        <begin position="45"/>
        <end position="91"/>
    </location>
</feature>
<comment type="caution">
    <text evidence="3">The sequence shown here is derived from an EMBL/GenBank/DDBJ whole genome shotgun (WGS) entry which is preliminary data.</text>
</comment>
<evidence type="ECO:0000256" key="1">
    <source>
        <dbReference type="SAM" id="MobiDB-lite"/>
    </source>
</evidence>
<keyword evidence="2" id="KW-0812">Transmembrane</keyword>
<keyword evidence="2" id="KW-0472">Membrane</keyword>
<feature type="region of interest" description="Disordered" evidence="1">
    <location>
        <begin position="40"/>
        <end position="124"/>
    </location>
</feature>
<feature type="compositionally biased region" description="Gly residues" evidence="1">
    <location>
        <begin position="112"/>
        <end position="124"/>
    </location>
</feature>
<dbReference type="InterPro" id="IPR045513">
    <property type="entry name" value="DUF6479"/>
</dbReference>
<dbReference type="AlphaFoldDB" id="A0A6G3QND7"/>
<proteinExistence type="predicted"/>
<organism evidence="3">
    <name type="scientific">Streptomyces sp. SID14436</name>
    <dbReference type="NCBI Taxonomy" id="2706070"/>
    <lineage>
        <taxon>Bacteria</taxon>
        <taxon>Bacillati</taxon>
        <taxon>Actinomycetota</taxon>
        <taxon>Actinomycetes</taxon>
        <taxon>Kitasatosporales</taxon>
        <taxon>Streptomycetaceae</taxon>
        <taxon>Streptomyces</taxon>
    </lineage>
</organism>